<keyword evidence="10" id="KW-1185">Reference proteome</keyword>
<sequence>MKKNKYSLSLSLKFLCRVVLMTLLGTSFLCFSVKGDPVEPQRVTLNVKEVSLSVLFQEIKKQTSFKFFYNDTQEKDMGKITVNVKNETVEAVLEQVFRGKGYTYKISGEQIIVVKREEKKKSVEEVVIEGTVVEKDDTPIIGATVVLQGTTTGVATDVNGKFRLVVPISNEIYIEISFLGMKKQVHKVLGLPKPKPLRIVMQPEAVGMDEVVVTGYANIRKESFTGAATTVTKDEILKISPRNVIDVLQVFDPSLRVVKNNEMGADPNTLPEFYIRGRTGMDGVTQLDKLEAQQGGDMSKFSLTTNPNLPVFILDGYEVDVQKIYDMDPNRIASITILKDAAATAMYGSRASNGVIVIETVTPELGKLQVSYTFNASLTAPDLSDYNLMNAEEKLQAELLSGLYDLSKANDMTAYVTKKNYITKGVDTDWMSQPLQNQFNHSHSLYISGGTEGFRFGADLSYNHEGGVMKESYRNRMSVGVYVDYRVGKLQIRNHVSYDLARSSDSPYGSFSDYTKQQPYYPIYDDNGKILKTLAIGISNPLYEATLGNFSRGESSNLTNNLSFYWFISDHLQLQSQLSISKQDTENKKFTDPLSTTYGSSDNPFTRGSLNVESTDNFNWNLNAFLAYNNSIGKNYLNLSFGVNAQETQSSNLSAAYRGFPSAALHTVGHAKEIVTKPSGADNKTRLMGVFLSGNYSWDNIFLGDMSIRFDGSSEFGSDSRWGSFWSLGAGINVHNFQFMQALPWINQFKIRGTYGATGKVNYPPYAARDMYNILFDDWYSTGIGATLQGVGNENLVWEKTNTTNIGFDLSFFKSKYNLTFSWYNRQTVDMITDVTIPSSAGFTSYKDNMGETRNRGYEISLNATLVNHKDFGLNMFANFAHNEGKLMKISESLKKYNERVDAYLTPTYSWYKPTAEQSLPFLKYEEGGSLTAIYGMKSLGINPADGNELFLDRSGNVVGEWMASQQQIIGNTEPKGQGSFGINIRWKRLTLYTSFMYEFGGQAYNSTLLSKVECVDLSSSNADKRVLTQRWQKPGDVTPLKNIADRNRTTQSTSRFVQDNNEFSINSLSLSYDFNPEWVKRIGFDVVRIQASTNDLATFSSIKQERGLDYPFARTFNFGLSVSF</sequence>
<dbReference type="Gene3D" id="2.170.130.10">
    <property type="entry name" value="TonB-dependent receptor, plug domain"/>
    <property type="match status" value="1"/>
</dbReference>
<evidence type="ECO:0000256" key="4">
    <source>
        <dbReference type="ARBA" id="ARBA00022692"/>
    </source>
</evidence>
<dbReference type="Gene3D" id="2.40.170.20">
    <property type="entry name" value="TonB-dependent receptor, beta-barrel domain"/>
    <property type="match status" value="1"/>
</dbReference>
<evidence type="ECO:0000256" key="5">
    <source>
        <dbReference type="ARBA" id="ARBA00023136"/>
    </source>
</evidence>
<dbReference type="SUPFAM" id="SSF56935">
    <property type="entry name" value="Porins"/>
    <property type="match status" value="1"/>
</dbReference>
<organism evidence="9 10">
    <name type="scientific">Butyricimonas faecalis</name>
    <dbReference type="NCBI Taxonomy" id="2093856"/>
    <lineage>
        <taxon>Bacteria</taxon>
        <taxon>Pseudomonadati</taxon>
        <taxon>Bacteroidota</taxon>
        <taxon>Bacteroidia</taxon>
        <taxon>Bacteroidales</taxon>
        <taxon>Odoribacteraceae</taxon>
        <taxon>Butyricimonas</taxon>
    </lineage>
</organism>
<dbReference type="Gene3D" id="2.60.40.1120">
    <property type="entry name" value="Carboxypeptidase-like, regulatory domain"/>
    <property type="match status" value="1"/>
</dbReference>
<keyword evidence="4 7" id="KW-0812">Transmembrane</keyword>
<evidence type="ECO:0000256" key="7">
    <source>
        <dbReference type="PROSITE-ProRule" id="PRU01360"/>
    </source>
</evidence>
<dbReference type="SUPFAM" id="SSF49464">
    <property type="entry name" value="Carboxypeptidase regulatory domain-like"/>
    <property type="match status" value="1"/>
</dbReference>
<dbReference type="Pfam" id="PF07715">
    <property type="entry name" value="Plug"/>
    <property type="match status" value="1"/>
</dbReference>
<dbReference type="InterPro" id="IPR023996">
    <property type="entry name" value="TonB-dep_OMP_SusC/RagA"/>
</dbReference>
<proteinExistence type="inferred from homology"/>
<keyword evidence="5 7" id="KW-0472">Membrane</keyword>
<comment type="subcellular location">
    <subcellularLocation>
        <location evidence="1 7">Cell outer membrane</location>
        <topology evidence="1 7">Multi-pass membrane protein</topology>
    </subcellularLocation>
</comment>
<dbReference type="InterPro" id="IPR039426">
    <property type="entry name" value="TonB-dep_rcpt-like"/>
</dbReference>
<dbReference type="NCBIfam" id="TIGR04056">
    <property type="entry name" value="OMP_RagA_SusC"/>
    <property type="match status" value="1"/>
</dbReference>
<dbReference type="NCBIfam" id="TIGR04057">
    <property type="entry name" value="SusC_RagA_signa"/>
    <property type="match status" value="1"/>
</dbReference>
<evidence type="ECO:0000256" key="1">
    <source>
        <dbReference type="ARBA" id="ARBA00004571"/>
    </source>
</evidence>
<dbReference type="OrthoDB" id="1094723at2"/>
<accession>A0A3Q9ILK0</accession>
<dbReference type="PROSITE" id="PS52016">
    <property type="entry name" value="TONB_DEPENDENT_REC_3"/>
    <property type="match status" value="1"/>
</dbReference>
<keyword evidence="3 7" id="KW-1134">Transmembrane beta strand</keyword>
<dbReference type="AlphaFoldDB" id="A0A3Q9ILK0"/>
<comment type="similarity">
    <text evidence="7">Belongs to the TonB-dependent receptor family.</text>
</comment>
<feature type="domain" description="Secretin/TonB short N-terminal" evidence="8">
    <location>
        <begin position="65"/>
        <end position="116"/>
    </location>
</feature>
<evidence type="ECO:0000313" key="10">
    <source>
        <dbReference type="Proteomes" id="UP000270673"/>
    </source>
</evidence>
<dbReference type="InterPro" id="IPR037066">
    <property type="entry name" value="Plug_dom_sf"/>
</dbReference>
<dbReference type="KEGG" id="buy:D8S85_03540"/>
<gene>
    <name evidence="9" type="ORF">D8S85_03540</name>
</gene>
<evidence type="ECO:0000256" key="3">
    <source>
        <dbReference type="ARBA" id="ARBA00022452"/>
    </source>
</evidence>
<keyword evidence="6 7" id="KW-0998">Cell outer membrane</keyword>
<dbReference type="RefSeq" id="WP_106624899.1">
    <property type="nucleotide sequence ID" value="NZ_CP032819.1"/>
</dbReference>
<reference evidence="9 10" key="1">
    <citation type="submission" date="2018-10" db="EMBL/GenBank/DDBJ databases">
        <title>Butyricimonas faecalis sp. nov., isolated from human faeces and emended description of the genus Butyricimonas.</title>
        <authorList>
            <person name="Le Roy T."/>
            <person name="Van der Smissen P."/>
            <person name="Paquot A."/>
            <person name="Delzenne N."/>
            <person name="Muccioli G."/>
            <person name="Collet J.-F."/>
            <person name="Cani P.D."/>
        </authorList>
    </citation>
    <scope>NUCLEOTIDE SEQUENCE [LARGE SCALE GENOMIC DNA]</scope>
    <source>
        <strain evidence="9 10">H184</strain>
    </source>
</reference>
<dbReference type="InterPro" id="IPR012910">
    <property type="entry name" value="Plug_dom"/>
</dbReference>
<dbReference type="Proteomes" id="UP000270673">
    <property type="component" value="Chromosome"/>
</dbReference>
<dbReference type="InterPro" id="IPR011662">
    <property type="entry name" value="Secretin/TonB_short_N"/>
</dbReference>
<dbReference type="InterPro" id="IPR008969">
    <property type="entry name" value="CarboxyPept-like_regulatory"/>
</dbReference>
<evidence type="ECO:0000259" key="8">
    <source>
        <dbReference type="SMART" id="SM00965"/>
    </source>
</evidence>
<dbReference type="InterPro" id="IPR036942">
    <property type="entry name" value="Beta-barrel_TonB_sf"/>
</dbReference>
<dbReference type="EMBL" id="CP032819">
    <property type="protein sequence ID" value="AZS28717.1"/>
    <property type="molecule type" value="Genomic_DNA"/>
</dbReference>
<evidence type="ECO:0000313" key="9">
    <source>
        <dbReference type="EMBL" id="AZS28717.1"/>
    </source>
</evidence>
<dbReference type="SMART" id="SM00965">
    <property type="entry name" value="STN"/>
    <property type="match status" value="1"/>
</dbReference>
<keyword evidence="2 7" id="KW-0813">Transport</keyword>
<dbReference type="Pfam" id="PF13715">
    <property type="entry name" value="CarbopepD_reg_2"/>
    <property type="match status" value="1"/>
</dbReference>
<dbReference type="Pfam" id="PF07660">
    <property type="entry name" value="STN"/>
    <property type="match status" value="1"/>
</dbReference>
<name>A0A3Q9ILK0_9BACT</name>
<dbReference type="GO" id="GO:0009279">
    <property type="term" value="C:cell outer membrane"/>
    <property type="evidence" value="ECO:0007669"/>
    <property type="project" value="UniProtKB-SubCell"/>
</dbReference>
<dbReference type="InterPro" id="IPR023997">
    <property type="entry name" value="TonB-dep_OMP_SusC/RagA_CS"/>
</dbReference>
<evidence type="ECO:0000256" key="6">
    <source>
        <dbReference type="ARBA" id="ARBA00023237"/>
    </source>
</evidence>
<protein>
    <submittedName>
        <fullName evidence="9">SusC/RagA family TonB-linked outer membrane protein</fullName>
    </submittedName>
</protein>
<evidence type="ECO:0000256" key="2">
    <source>
        <dbReference type="ARBA" id="ARBA00022448"/>
    </source>
</evidence>